<dbReference type="SUPFAM" id="SSF51735">
    <property type="entry name" value="NAD(P)-binding Rossmann-fold domains"/>
    <property type="match status" value="1"/>
</dbReference>
<dbReference type="RefSeq" id="WP_078073499.1">
    <property type="nucleotide sequence ID" value="NZ_CP018047.1"/>
</dbReference>
<dbReference type="GO" id="GO:0015677">
    <property type="term" value="P:copper ion import"/>
    <property type="evidence" value="ECO:0007669"/>
    <property type="project" value="TreeGrafter"/>
</dbReference>
<dbReference type="InterPro" id="IPR028939">
    <property type="entry name" value="P5C_Rdtase_cat_N"/>
</dbReference>
<reference evidence="3 4" key="1">
    <citation type="submission" date="2016-11" db="EMBL/GenBank/DDBJ databases">
        <title>Complete genome sequence of Streptomyces niveus SCSIO 3406.</title>
        <authorList>
            <person name="Zhu Q."/>
            <person name="Cheng W."/>
            <person name="Song Y."/>
            <person name="Li Q."/>
            <person name="Ju J."/>
        </authorList>
    </citation>
    <scope>NUCLEOTIDE SEQUENCE [LARGE SCALE GENOMIC DNA]</scope>
    <source>
        <strain evidence="3 4">SCSIO 3406</strain>
    </source>
</reference>
<protein>
    <submittedName>
        <fullName evidence="3">NADP oxidoreductase</fullName>
    </submittedName>
</protein>
<dbReference type="AlphaFoldDB" id="A0A1U9QLU7"/>
<dbReference type="Gene3D" id="3.40.50.720">
    <property type="entry name" value="NAD(P)-binding Rossmann-like Domain"/>
    <property type="match status" value="1"/>
</dbReference>
<dbReference type="InterPro" id="IPR051267">
    <property type="entry name" value="STEAP_metalloreductase"/>
</dbReference>
<sequence length="234" mass="24320">MSTRPLATIGILGAGKVGTVLARLAVAAGHRVRIAGSGAPERIALTVEVLAPGAEPVTAERAAAEADLVILAMPLGKYRSVPVEALRGKLVVDAMNYWWEVDGIRDDLTDPSTSSSELVQAQLPGSRVVKAFNHMGYHDLEDGARPDLTTGAPGRRAIAVAGDEPQAVATVTTLVDALGFDPVEAGALAEGVRMEPGTPVFGANTQAPQLRELLRQFPDSERGRAAATSRATAA</sequence>
<gene>
    <name evidence="3" type="ORF">BBN63_00815</name>
</gene>
<dbReference type="GO" id="GO:0008823">
    <property type="term" value="F:cupric reductase (NADH) activity"/>
    <property type="evidence" value="ECO:0007669"/>
    <property type="project" value="TreeGrafter"/>
</dbReference>
<keyword evidence="1" id="KW-0560">Oxidoreductase</keyword>
<organism evidence="3 4">
    <name type="scientific">Streptomyces niveus</name>
    <name type="common">Streptomyces spheroides</name>
    <dbReference type="NCBI Taxonomy" id="193462"/>
    <lineage>
        <taxon>Bacteria</taxon>
        <taxon>Bacillati</taxon>
        <taxon>Actinomycetota</taxon>
        <taxon>Actinomycetes</taxon>
        <taxon>Kitasatosporales</taxon>
        <taxon>Streptomycetaceae</taxon>
        <taxon>Streptomyces</taxon>
    </lineage>
</organism>
<dbReference type="OrthoDB" id="1523398at2"/>
<proteinExistence type="predicted"/>
<evidence type="ECO:0000313" key="4">
    <source>
        <dbReference type="Proteomes" id="UP000189677"/>
    </source>
</evidence>
<evidence type="ECO:0000259" key="2">
    <source>
        <dbReference type="Pfam" id="PF03807"/>
    </source>
</evidence>
<dbReference type="PANTHER" id="PTHR14239:SF0">
    <property type="entry name" value="F420-DEPENDENT NADP REDUCTASE"/>
    <property type="match status" value="1"/>
</dbReference>
<dbReference type="Pfam" id="PF03807">
    <property type="entry name" value="F420_oxidored"/>
    <property type="match status" value="1"/>
</dbReference>
<feature type="domain" description="Pyrroline-5-carboxylate reductase catalytic N-terminal" evidence="2">
    <location>
        <begin position="8"/>
        <end position="97"/>
    </location>
</feature>
<dbReference type="KEGG" id="snw:BBN63_00815"/>
<dbReference type="Proteomes" id="UP000189677">
    <property type="component" value="Chromosome"/>
</dbReference>
<dbReference type="GO" id="GO:0052851">
    <property type="term" value="F:ferric-chelate reductase (NADPH) activity"/>
    <property type="evidence" value="ECO:0007669"/>
    <property type="project" value="TreeGrafter"/>
</dbReference>
<accession>A0A1U9QLU7</accession>
<dbReference type="PANTHER" id="PTHR14239">
    <property type="entry name" value="DUDULIN-RELATED"/>
    <property type="match status" value="1"/>
</dbReference>
<dbReference type="GO" id="GO:0005886">
    <property type="term" value="C:plasma membrane"/>
    <property type="evidence" value="ECO:0007669"/>
    <property type="project" value="TreeGrafter"/>
</dbReference>
<evidence type="ECO:0000313" key="3">
    <source>
        <dbReference type="EMBL" id="AQU65019.1"/>
    </source>
</evidence>
<dbReference type="EMBL" id="CP018047">
    <property type="protein sequence ID" value="AQU65019.1"/>
    <property type="molecule type" value="Genomic_DNA"/>
</dbReference>
<keyword evidence="4" id="KW-1185">Reference proteome</keyword>
<dbReference type="InterPro" id="IPR036291">
    <property type="entry name" value="NAD(P)-bd_dom_sf"/>
</dbReference>
<evidence type="ECO:0000256" key="1">
    <source>
        <dbReference type="ARBA" id="ARBA00023002"/>
    </source>
</evidence>
<name>A0A1U9QLU7_STRNV</name>